<proteinExistence type="predicted"/>
<evidence type="ECO:0000313" key="2">
    <source>
        <dbReference type="Proteomes" id="UP000663879"/>
    </source>
</evidence>
<organism evidence="1 2">
    <name type="scientific">Brachionus calyciflorus</name>
    <dbReference type="NCBI Taxonomy" id="104777"/>
    <lineage>
        <taxon>Eukaryota</taxon>
        <taxon>Metazoa</taxon>
        <taxon>Spiralia</taxon>
        <taxon>Gnathifera</taxon>
        <taxon>Rotifera</taxon>
        <taxon>Eurotatoria</taxon>
        <taxon>Monogononta</taxon>
        <taxon>Pseudotrocha</taxon>
        <taxon>Ploima</taxon>
        <taxon>Brachionidae</taxon>
        <taxon>Brachionus</taxon>
    </lineage>
</organism>
<dbReference type="OrthoDB" id="6144714at2759"/>
<comment type="caution">
    <text evidence="1">The sequence shown here is derived from an EMBL/GenBank/DDBJ whole genome shotgun (WGS) entry which is preliminary data.</text>
</comment>
<evidence type="ECO:0000313" key="1">
    <source>
        <dbReference type="EMBL" id="CAF0979802.1"/>
    </source>
</evidence>
<dbReference type="EMBL" id="CAJNOC010003371">
    <property type="protein sequence ID" value="CAF0979802.1"/>
    <property type="molecule type" value="Genomic_DNA"/>
</dbReference>
<accession>A0A814FGR7</accession>
<gene>
    <name evidence="1" type="ORF">OXX778_LOCUS15356</name>
</gene>
<name>A0A814FGR7_9BILA</name>
<dbReference type="AlphaFoldDB" id="A0A814FGR7"/>
<protein>
    <submittedName>
        <fullName evidence="1">Uncharacterized protein</fullName>
    </submittedName>
</protein>
<reference evidence="1" key="1">
    <citation type="submission" date="2021-02" db="EMBL/GenBank/DDBJ databases">
        <authorList>
            <person name="Nowell W R."/>
        </authorList>
    </citation>
    <scope>NUCLEOTIDE SEQUENCE</scope>
    <source>
        <strain evidence="1">Ploen Becks lab</strain>
    </source>
</reference>
<keyword evidence="2" id="KW-1185">Reference proteome</keyword>
<sequence length="88" mass="10332">MPYELRLKELEIQPLVERRERGNLIKMFIITKGIESVNLIKGINFKNPTNKLAKLRGHKIREIVRNFPSRYNIRIEESINGTSSQRAL</sequence>
<dbReference type="Proteomes" id="UP000663879">
    <property type="component" value="Unassembled WGS sequence"/>
</dbReference>